<evidence type="ECO:0000313" key="2">
    <source>
        <dbReference type="EMBL" id="CAB4663430.1"/>
    </source>
</evidence>
<organism evidence="2">
    <name type="scientific">freshwater metagenome</name>
    <dbReference type="NCBI Taxonomy" id="449393"/>
    <lineage>
        <taxon>unclassified sequences</taxon>
        <taxon>metagenomes</taxon>
        <taxon>ecological metagenomes</taxon>
    </lineage>
</organism>
<dbReference type="PANTHER" id="PTHR43857">
    <property type="entry name" value="BLR7761 PROTEIN"/>
    <property type="match status" value="1"/>
</dbReference>
<dbReference type="InterPro" id="IPR006175">
    <property type="entry name" value="YjgF/YER057c/UK114"/>
</dbReference>
<dbReference type="InterPro" id="IPR035959">
    <property type="entry name" value="RutC-like_sf"/>
</dbReference>
<name>A0A6J6LNJ0_9ZZZZ</name>
<accession>A0A6J6LNJ0</accession>
<dbReference type="Pfam" id="PF01042">
    <property type="entry name" value="Ribonuc_L-PSP"/>
    <property type="match status" value="1"/>
</dbReference>
<evidence type="ECO:0000313" key="1">
    <source>
        <dbReference type="EMBL" id="CAB4600408.1"/>
    </source>
</evidence>
<sequence length="129" mass="14338">MSKVGRVDGNRQWAPIVGYSRAIRRDNLITVSGTSSTTLDGRVMHPHDAYGQLKYILDEVKGAIEQLGATYEDTMSTRVFLTNIEDWPAVAKAHHEVFGSILPAATFLEVSKLMLPELCVEFEATLWVS</sequence>
<dbReference type="Gene3D" id="3.30.1330.40">
    <property type="entry name" value="RutC-like"/>
    <property type="match status" value="1"/>
</dbReference>
<dbReference type="EMBL" id="CAEZWQ010000070">
    <property type="protein sequence ID" value="CAB4663430.1"/>
    <property type="molecule type" value="Genomic_DNA"/>
</dbReference>
<proteinExistence type="predicted"/>
<gene>
    <name evidence="1" type="ORF">UFOPK1795_01140</name>
    <name evidence="2" type="ORF">UFOPK2275_00687</name>
</gene>
<dbReference type="AlphaFoldDB" id="A0A6J6LNJ0"/>
<reference evidence="2" key="1">
    <citation type="submission" date="2020-05" db="EMBL/GenBank/DDBJ databases">
        <authorList>
            <person name="Chiriac C."/>
            <person name="Salcher M."/>
            <person name="Ghai R."/>
            <person name="Kavagutti S V."/>
        </authorList>
    </citation>
    <scope>NUCLEOTIDE SEQUENCE</scope>
</reference>
<protein>
    <submittedName>
        <fullName evidence="2">Unannotated protein</fullName>
    </submittedName>
</protein>
<dbReference type="EMBL" id="CAEZUG010000082">
    <property type="protein sequence ID" value="CAB4600408.1"/>
    <property type="molecule type" value="Genomic_DNA"/>
</dbReference>
<dbReference type="PANTHER" id="PTHR43857:SF1">
    <property type="entry name" value="YJGH FAMILY PROTEIN"/>
    <property type="match status" value="1"/>
</dbReference>
<dbReference type="SUPFAM" id="SSF55298">
    <property type="entry name" value="YjgF-like"/>
    <property type="match status" value="1"/>
</dbReference>